<dbReference type="EMBL" id="CADIJS010000002">
    <property type="protein sequence ID" value="CAB3697199.1"/>
    <property type="molecule type" value="Genomic_DNA"/>
</dbReference>
<accession>A0A6S7DZY4</accession>
<reference evidence="3 4" key="1">
    <citation type="submission" date="2020-04" db="EMBL/GenBank/DDBJ databases">
        <authorList>
            <person name="De Canck E."/>
        </authorList>
    </citation>
    <scope>NUCLEOTIDE SEQUENCE [LARGE SCALE GENOMIC DNA]</scope>
    <source>
        <strain evidence="2 3">LMG 1861</strain>
        <strain evidence="1 4">LMG 1873</strain>
    </source>
</reference>
<dbReference type="Pfam" id="PF08761">
    <property type="entry name" value="dUTPase_2"/>
    <property type="match status" value="1"/>
</dbReference>
<dbReference type="AlphaFoldDB" id="A0A6S7DZY4"/>
<evidence type="ECO:0008006" key="5">
    <source>
        <dbReference type="Google" id="ProtNLM"/>
    </source>
</evidence>
<evidence type="ECO:0000313" key="2">
    <source>
        <dbReference type="EMBL" id="CAB3881972.1"/>
    </source>
</evidence>
<protein>
    <recommendedName>
        <fullName evidence="5">dUTPase</fullName>
    </recommendedName>
</protein>
<evidence type="ECO:0000313" key="4">
    <source>
        <dbReference type="Proteomes" id="UP000494116"/>
    </source>
</evidence>
<dbReference type="Proteomes" id="UP000494116">
    <property type="component" value="Unassembled WGS sequence"/>
</dbReference>
<evidence type="ECO:0000313" key="3">
    <source>
        <dbReference type="Proteomes" id="UP000494105"/>
    </source>
</evidence>
<organism evidence="2 3">
    <name type="scientific">Achromobacter piechaudii</name>
    <dbReference type="NCBI Taxonomy" id="72556"/>
    <lineage>
        <taxon>Bacteria</taxon>
        <taxon>Pseudomonadati</taxon>
        <taxon>Pseudomonadota</taxon>
        <taxon>Betaproteobacteria</taxon>
        <taxon>Burkholderiales</taxon>
        <taxon>Alcaligenaceae</taxon>
        <taxon>Achromobacter</taxon>
    </lineage>
</organism>
<keyword evidence="4" id="KW-1185">Reference proteome</keyword>
<dbReference type="Gene3D" id="1.10.4010.10">
    <property type="entry name" value="Type II deoxyuridine triphosphatase"/>
    <property type="match status" value="1"/>
</dbReference>
<proteinExistence type="predicted"/>
<dbReference type="SUPFAM" id="SSF101386">
    <property type="entry name" value="all-alpha NTP pyrophosphatases"/>
    <property type="match status" value="1"/>
</dbReference>
<name>A0A6S7DZY4_9BURK</name>
<dbReference type="Proteomes" id="UP000494105">
    <property type="component" value="Unassembled WGS sequence"/>
</dbReference>
<dbReference type="CDD" id="cd11527">
    <property type="entry name" value="NTP-PPase_dUTPase"/>
    <property type="match status" value="1"/>
</dbReference>
<gene>
    <name evidence="2" type="ORF">LMG1861_03321</name>
    <name evidence="1" type="ORF">LMG1873_02444</name>
</gene>
<evidence type="ECO:0000313" key="1">
    <source>
        <dbReference type="EMBL" id="CAB3697199.1"/>
    </source>
</evidence>
<sequence>MKAAGSSGNGANISAAVQKTLKNYGVKVKNVVGLNQAQAATMLKLQDHLNSMINPDWINGGSRFLRAAFVESAEALEHYGWKWWKKQTIDLPQVQMELVDILHFYLSHTIVQAGGKQADAARLLMEDLATPASVTLDGKAYALDALPVPELLELIGGLAVCGRASYKVLEQTMTACEMGWNDAYTQYVSKNVLNIFRQQHGYKEGTYIKIWNGEEDNVVLARLLTQLDPTSADFADAMARELEQAYARLK</sequence>
<dbReference type="EMBL" id="CADILD010000002">
    <property type="protein sequence ID" value="CAB3881972.1"/>
    <property type="molecule type" value="Genomic_DNA"/>
</dbReference>
<dbReference type="InterPro" id="IPR014871">
    <property type="entry name" value="dUTPase/dCTP_pyrophosphatase"/>
</dbReference>